<name>A0ABQ9CPW1_9PASS</name>
<comment type="caution">
    <text evidence="1">The sequence shown here is derived from an EMBL/GenBank/DDBJ whole genome shotgun (WGS) entry which is preliminary data.</text>
</comment>
<organism evidence="1 2">
    <name type="scientific">Willisornis vidua</name>
    <name type="common">Xingu scale-backed antbird</name>
    <dbReference type="NCBI Taxonomy" id="1566151"/>
    <lineage>
        <taxon>Eukaryota</taxon>
        <taxon>Metazoa</taxon>
        <taxon>Chordata</taxon>
        <taxon>Craniata</taxon>
        <taxon>Vertebrata</taxon>
        <taxon>Euteleostomi</taxon>
        <taxon>Archelosauria</taxon>
        <taxon>Archosauria</taxon>
        <taxon>Dinosauria</taxon>
        <taxon>Saurischia</taxon>
        <taxon>Theropoda</taxon>
        <taxon>Coelurosauria</taxon>
        <taxon>Aves</taxon>
        <taxon>Neognathae</taxon>
        <taxon>Neoaves</taxon>
        <taxon>Telluraves</taxon>
        <taxon>Australaves</taxon>
        <taxon>Passeriformes</taxon>
        <taxon>Thamnophilidae</taxon>
        <taxon>Willisornis</taxon>
    </lineage>
</organism>
<evidence type="ECO:0000313" key="1">
    <source>
        <dbReference type="EMBL" id="KAJ7404209.1"/>
    </source>
</evidence>
<dbReference type="SUPFAM" id="SSF56219">
    <property type="entry name" value="DNase I-like"/>
    <property type="match status" value="1"/>
</dbReference>
<accession>A0ABQ9CPW1</accession>
<keyword evidence="2" id="KW-1185">Reference proteome</keyword>
<proteinExistence type="predicted"/>
<gene>
    <name evidence="1" type="ORF">WISP_146978</name>
</gene>
<protein>
    <submittedName>
        <fullName evidence="1">Mitochondrial fission process protein 1</fullName>
    </submittedName>
</protein>
<dbReference type="Gene3D" id="3.60.10.10">
    <property type="entry name" value="Endonuclease/exonuclease/phosphatase"/>
    <property type="match status" value="1"/>
</dbReference>
<reference evidence="1" key="1">
    <citation type="submission" date="2019-10" db="EMBL/GenBank/DDBJ databases">
        <authorList>
            <person name="Soares A.E.R."/>
            <person name="Aleixo A."/>
            <person name="Schneider P."/>
            <person name="Miyaki C.Y."/>
            <person name="Schneider M.P."/>
            <person name="Mello C."/>
            <person name="Vasconcelos A.T.R."/>
        </authorList>
    </citation>
    <scope>NUCLEOTIDE SEQUENCE</scope>
    <source>
        <tissue evidence="1">Muscle</tissue>
    </source>
</reference>
<dbReference type="InterPro" id="IPR036691">
    <property type="entry name" value="Endo/exonu/phosph_ase_sf"/>
</dbReference>
<dbReference type="PANTHER" id="PTHR33395:SF22">
    <property type="entry name" value="REVERSE TRANSCRIPTASE DOMAIN-CONTAINING PROTEIN"/>
    <property type="match status" value="1"/>
</dbReference>
<dbReference type="Proteomes" id="UP001145742">
    <property type="component" value="Unassembled WGS sequence"/>
</dbReference>
<evidence type="ECO:0000313" key="2">
    <source>
        <dbReference type="Proteomes" id="UP001145742"/>
    </source>
</evidence>
<sequence length="125" mass="14306">MGGYKLFRKDRQGRRGGGVAQYIRESLDSVELKVSNNKVECVWTRIKGKANKADNLMGVSYRPSNQDDEGDELFYKQLADVSESPALILVGNFNLSDISWELNTTEKRQSRRFLECTEDISCFSW</sequence>
<dbReference type="EMBL" id="WHWB01034784">
    <property type="protein sequence ID" value="KAJ7404209.1"/>
    <property type="molecule type" value="Genomic_DNA"/>
</dbReference>
<dbReference type="PANTHER" id="PTHR33395">
    <property type="entry name" value="TRANSCRIPTASE, PUTATIVE-RELATED-RELATED"/>
    <property type="match status" value="1"/>
</dbReference>